<dbReference type="EMBL" id="ASHM01229550">
    <property type="protein sequence ID" value="PNX68513.1"/>
    <property type="molecule type" value="Genomic_DNA"/>
</dbReference>
<keyword evidence="1" id="KW-0812">Transmembrane</keyword>
<keyword evidence="1" id="KW-0472">Membrane</keyword>
<feature type="non-terminal residue" evidence="2">
    <location>
        <position position="1"/>
    </location>
</feature>
<feature type="transmembrane region" description="Helical" evidence="1">
    <location>
        <begin position="6"/>
        <end position="25"/>
    </location>
</feature>
<evidence type="ECO:0000313" key="2">
    <source>
        <dbReference type="EMBL" id="PNX68513.1"/>
    </source>
</evidence>
<dbReference type="Proteomes" id="UP000236291">
    <property type="component" value="Unassembled WGS sequence"/>
</dbReference>
<evidence type="ECO:0000256" key="1">
    <source>
        <dbReference type="SAM" id="Phobius"/>
    </source>
</evidence>
<proteinExistence type="predicted"/>
<evidence type="ECO:0000313" key="3">
    <source>
        <dbReference type="Proteomes" id="UP000236291"/>
    </source>
</evidence>
<sequence>WLNEYNAALAWIIFMAFLGFVDNVLDVPWRV</sequence>
<name>A0A2K3KQI3_TRIPR</name>
<reference evidence="2 3" key="2">
    <citation type="journal article" date="2017" name="Front. Plant Sci.">
        <title>Gene Classification and Mining of Molecular Markers Useful in Red Clover (Trifolium pratense) Breeding.</title>
        <authorList>
            <person name="Istvanek J."/>
            <person name="Dluhosova J."/>
            <person name="Dluhos P."/>
            <person name="Patkova L."/>
            <person name="Nedelnik J."/>
            <person name="Repkova J."/>
        </authorList>
    </citation>
    <scope>NUCLEOTIDE SEQUENCE [LARGE SCALE GENOMIC DNA]</scope>
    <source>
        <strain evidence="3">cv. Tatra</strain>
        <tissue evidence="2">Young leaves</tissue>
    </source>
</reference>
<dbReference type="AlphaFoldDB" id="A0A2K3KQI3"/>
<organism evidence="2 3">
    <name type="scientific">Trifolium pratense</name>
    <name type="common">Red clover</name>
    <dbReference type="NCBI Taxonomy" id="57577"/>
    <lineage>
        <taxon>Eukaryota</taxon>
        <taxon>Viridiplantae</taxon>
        <taxon>Streptophyta</taxon>
        <taxon>Embryophyta</taxon>
        <taxon>Tracheophyta</taxon>
        <taxon>Spermatophyta</taxon>
        <taxon>Magnoliopsida</taxon>
        <taxon>eudicotyledons</taxon>
        <taxon>Gunneridae</taxon>
        <taxon>Pentapetalae</taxon>
        <taxon>rosids</taxon>
        <taxon>fabids</taxon>
        <taxon>Fabales</taxon>
        <taxon>Fabaceae</taxon>
        <taxon>Papilionoideae</taxon>
        <taxon>50 kb inversion clade</taxon>
        <taxon>NPAAA clade</taxon>
        <taxon>Hologalegina</taxon>
        <taxon>IRL clade</taxon>
        <taxon>Trifolieae</taxon>
        <taxon>Trifolium</taxon>
    </lineage>
</organism>
<gene>
    <name evidence="2" type="ORF">L195_g064014</name>
</gene>
<reference evidence="2 3" key="1">
    <citation type="journal article" date="2014" name="Am. J. Bot.">
        <title>Genome assembly and annotation for red clover (Trifolium pratense; Fabaceae).</title>
        <authorList>
            <person name="Istvanek J."/>
            <person name="Jaros M."/>
            <person name="Krenek A."/>
            <person name="Repkova J."/>
        </authorList>
    </citation>
    <scope>NUCLEOTIDE SEQUENCE [LARGE SCALE GENOMIC DNA]</scope>
    <source>
        <strain evidence="3">cv. Tatra</strain>
        <tissue evidence="2">Young leaves</tissue>
    </source>
</reference>
<accession>A0A2K3KQI3</accession>
<protein>
    <submittedName>
        <fullName evidence="2">Uncharacterized protein</fullName>
    </submittedName>
</protein>
<dbReference type="STRING" id="57577.A0A2K3KQI3"/>
<comment type="caution">
    <text evidence="2">The sequence shown here is derived from an EMBL/GenBank/DDBJ whole genome shotgun (WGS) entry which is preliminary data.</text>
</comment>
<keyword evidence="1" id="KW-1133">Transmembrane helix</keyword>